<dbReference type="AlphaFoldDB" id="A0A6J6IX61"/>
<dbReference type="PANTHER" id="PTHR11469">
    <property type="entry name" value="GLUCOSE-6-PHOSPHATE ISOMERASE"/>
    <property type="match status" value="1"/>
</dbReference>
<dbReference type="GO" id="GO:0004347">
    <property type="term" value="F:glucose-6-phosphate isomerase activity"/>
    <property type="evidence" value="ECO:0007669"/>
    <property type="project" value="InterPro"/>
</dbReference>
<dbReference type="Pfam" id="PF00342">
    <property type="entry name" value="PGI"/>
    <property type="match status" value="1"/>
</dbReference>
<name>A0A6J6IX61_9ZZZZ</name>
<evidence type="ECO:0000256" key="1">
    <source>
        <dbReference type="ARBA" id="ARBA00022432"/>
    </source>
</evidence>
<dbReference type="Gene3D" id="3.40.50.10490">
    <property type="entry name" value="Glucose-6-phosphate isomerase like protein, domain 1"/>
    <property type="match status" value="3"/>
</dbReference>
<dbReference type="GO" id="GO:0048029">
    <property type="term" value="F:monosaccharide binding"/>
    <property type="evidence" value="ECO:0007669"/>
    <property type="project" value="TreeGrafter"/>
</dbReference>
<protein>
    <submittedName>
        <fullName evidence="4">Unannotated protein</fullName>
    </submittedName>
</protein>
<organism evidence="4">
    <name type="scientific">freshwater metagenome</name>
    <dbReference type="NCBI Taxonomy" id="449393"/>
    <lineage>
        <taxon>unclassified sequences</taxon>
        <taxon>metagenomes</taxon>
        <taxon>ecological metagenomes</taxon>
    </lineage>
</organism>
<dbReference type="InterPro" id="IPR001672">
    <property type="entry name" value="G6P_Isomerase"/>
</dbReference>
<reference evidence="4" key="1">
    <citation type="submission" date="2020-05" db="EMBL/GenBank/DDBJ databases">
        <authorList>
            <person name="Chiriac C."/>
            <person name="Salcher M."/>
            <person name="Ghai R."/>
            <person name="Kavagutti S V."/>
        </authorList>
    </citation>
    <scope>NUCLEOTIDE SEQUENCE</scope>
</reference>
<dbReference type="SUPFAM" id="SSF53697">
    <property type="entry name" value="SIS domain"/>
    <property type="match status" value="1"/>
</dbReference>
<keyword evidence="1" id="KW-0312">Gluconeogenesis</keyword>
<evidence type="ECO:0000256" key="3">
    <source>
        <dbReference type="ARBA" id="ARBA00023235"/>
    </source>
</evidence>
<dbReference type="GO" id="GO:0051156">
    <property type="term" value="P:glucose 6-phosphate metabolic process"/>
    <property type="evidence" value="ECO:0007669"/>
    <property type="project" value="TreeGrafter"/>
</dbReference>
<dbReference type="GO" id="GO:0006096">
    <property type="term" value="P:glycolytic process"/>
    <property type="evidence" value="ECO:0007669"/>
    <property type="project" value="UniProtKB-KW"/>
</dbReference>
<proteinExistence type="predicted"/>
<accession>A0A6J6IX61</accession>
<evidence type="ECO:0000313" key="4">
    <source>
        <dbReference type="EMBL" id="CAB4629307.1"/>
    </source>
</evidence>
<dbReference type="PRINTS" id="PR00662">
    <property type="entry name" value="G6PISOMERASE"/>
</dbReference>
<dbReference type="GO" id="GO:0005829">
    <property type="term" value="C:cytosol"/>
    <property type="evidence" value="ECO:0007669"/>
    <property type="project" value="TreeGrafter"/>
</dbReference>
<dbReference type="EMBL" id="CAEZVS010000008">
    <property type="protein sequence ID" value="CAB4629307.1"/>
    <property type="molecule type" value="Genomic_DNA"/>
</dbReference>
<dbReference type="PROSITE" id="PS51463">
    <property type="entry name" value="P_GLUCOSE_ISOMERASE_3"/>
    <property type="match status" value="2"/>
</dbReference>
<keyword evidence="2" id="KW-0324">Glycolysis</keyword>
<dbReference type="PANTHER" id="PTHR11469:SF1">
    <property type="entry name" value="GLUCOSE-6-PHOSPHATE ISOMERASE"/>
    <property type="match status" value="1"/>
</dbReference>
<gene>
    <name evidence="4" type="ORF">UFOPK2106_00131</name>
</gene>
<dbReference type="InterPro" id="IPR046348">
    <property type="entry name" value="SIS_dom_sf"/>
</dbReference>
<dbReference type="GO" id="GO:0097367">
    <property type="term" value="F:carbohydrate derivative binding"/>
    <property type="evidence" value="ECO:0007669"/>
    <property type="project" value="InterPro"/>
</dbReference>
<evidence type="ECO:0000256" key="2">
    <source>
        <dbReference type="ARBA" id="ARBA00023152"/>
    </source>
</evidence>
<dbReference type="GO" id="GO:0006094">
    <property type="term" value="P:gluconeogenesis"/>
    <property type="evidence" value="ECO:0007669"/>
    <property type="project" value="UniProtKB-KW"/>
</dbReference>
<sequence length="530" mass="56150">MTLKVSLSGSASKAVAEYVPGLVSDKIASRIFSKDHTLWGQEAESEASIRLGWVDAAKNSLALVPELKLLYAELSSLGLTRIVLCGMGGSSLAPEVIAKTSGLDLVVLDSTDPSQVRAALSGDLAKTVVVVSSKSGSTVETDSQKRSFEAAFEAAGIDKTSRIFIVTDPDSPMHKQAKADGYRIFLADPTVGGRYSGLTAFGVVPTMLAGCDTEAILKSAISATEFLSRDDEGNPGLVLGAAIARSANGHTFKDKLGFVPSGTSIIGFGDWVEQLIAESTGKQWRGVLPVVLESNSMEVKAGFDDLLLIGLAEDADTSDFDVAVSGDLGELMLAWEVATAVASRLLEVNPFDQPDVESAKIAARALLESPADGIEYPKSSSGIEFASLGFELSSSDLGECLSQLVGFATEDSYLSIHCYLNREQFAQAEQLRELLAQRANRPTTFGWGPRFLHSTGQYHKGGPKQGVFLQIVSGDNDDLVIPGRDFGYRQLIDSQASGDAKVLFAGGSKVLVLRLSNIDQGIRDLIGALS</sequence>
<keyword evidence="3" id="KW-0413">Isomerase</keyword>